<name>A0A493SZS0_ANAPP</name>
<organism evidence="3 4">
    <name type="scientific">Anas platyrhynchos platyrhynchos</name>
    <name type="common">Northern mallard</name>
    <dbReference type="NCBI Taxonomy" id="8840"/>
    <lineage>
        <taxon>Eukaryota</taxon>
        <taxon>Metazoa</taxon>
        <taxon>Chordata</taxon>
        <taxon>Craniata</taxon>
        <taxon>Vertebrata</taxon>
        <taxon>Euteleostomi</taxon>
        <taxon>Archelosauria</taxon>
        <taxon>Archosauria</taxon>
        <taxon>Dinosauria</taxon>
        <taxon>Saurischia</taxon>
        <taxon>Theropoda</taxon>
        <taxon>Coelurosauria</taxon>
        <taxon>Aves</taxon>
        <taxon>Neognathae</taxon>
        <taxon>Galloanserae</taxon>
        <taxon>Anseriformes</taxon>
        <taxon>Anatidae</taxon>
        <taxon>Anatinae</taxon>
        <taxon>Anas</taxon>
    </lineage>
</organism>
<protein>
    <recommendedName>
        <fullName evidence="5">G-protein coupled receptors family 1 profile domain-containing protein</fullName>
    </recommendedName>
</protein>
<dbReference type="STRING" id="8840.ENSAPLP00000019006"/>
<dbReference type="Ensembl" id="ENSAPLT00000020382.1">
    <property type="protein sequence ID" value="ENSAPLP00000019006.1"/>
    <property type="gene ID" value="ENSAPLG00000022946.1"/>
</dbReference>
<evidence type="ECO:0000256" key="2">
    <source>
        <dbReference type="SAM" id="Phobius"/>
    </source>
</evidence>
<dbReference type="GeneTree" id="ENSGT01010000223997"/>
<keyword evidence="2" id="KW-0472">Membrane</keyword>
<feature type="transmembrane region" description="Helical" evidence="2">
    <location>
        <begin position="27"/>
        <end position="50"/>
    </location>
</feature>
<keyword evidence="2" id="KW-0812">Transmembrane</keyword>
<dbReference type="Proteomes" id="UP000016666">
    <property type="component" value="Unassembled WGS sequence"/>
</dbReference>
<keyword evidence="4" id="KW-1185">Reference proteome</keyword>
<reference evidence="3" key="2">
    <citation type="submission" date="2025-08" db="UniProtKB">
        <authorList>
            <consortium name="Ensembl"/>
        </authorList>
    </citation>
    <scope>IDENTIFICATION</scope>
</reference>
<evidence type="ECO:0000256" key="1">
    <source>
        <dbReference type="SAM" id="MobiDB-lite"/>
    </source>
</evidence>
<feature type="compositionally biased region" description="Gly residues" evidence="1">
    <location>
        <begin position="1"/>
        <end position="18"/>
    </location>
</feature>
<accession>A0A493SZS0</accession>
<reference evidence="4" key="1">
    <citation type="submission" date="2017-10" db="EMBL/GenBank/DDBJ databases">
        <title>A new Pekin duck reference genome.</title>
        <authorList>
            <person name="Hou Z.-C."/>
            <person name="Zhou Z.-K."/>
            <person name="Zhu F."/>
            <person name="Hou S.-S."/>
        </authorList>
    </citation>
    <scope>NUCLEOTIDE SEQUENCE [LARGE SCALE GENOMIC DNA]</scope>
</reference>
<feature type="region of interest" description="Disordered" evidence="1">
    <location>
        <begin position="1"/>
        <end position="20"/>
    </location>
</feature>
<sequence length="104" mass="10730">MERQGGNGSCRPGPGGGQAVARASSGLAAVLIVTIVVDVLGNALVILSVLRNKKLRNAELPPLWVITEIFSVQVPLKSQVPNAFPGFGSCMVGRGSGNAVFQLC</sequence>
<reference evidence="3" key="3">
    <citation type="submission" date="2025-09" db="UniProtKB">
        <authorList>
            <consortium name="Ensembl"/>
        </authorList>
    </citation>
    <scope>IDENTIFICATION</scope>
</reference>
<evidence type="ECO:0008006" key="5">
    <source>
        <dbReference type="Google" id="ProtNLM"/>
    </source>
</evidence>
<proteinExistence type="predicted"/>
<keyword evidence="2" id="KW-1133">Transmembrane helix</keyword>
<evidence type="ECO:0000313" key="3">
    <source>
        <dbReference type="Ensembl" id="ENSAPLP00000019006.1"/>
    </source>
</evidence>
<evidence type="ECO:0000313" key="4">
    <source>
        <dbReference type="Proteomes" id="UP000016666"/>
    </source>
</evidence>
<dbReference type="AlphaFoldDB" id="A0A493SZS0"/>